<gene>
    <name evidence="2" type="ORF">CXX69_05155</name>
</gene>
<accession>A0A2V3HQ56</accession>
<evidence type="ECO:0000256" key="1">
    <source>
        <dbReference type="SAM" id="MobiDB-lite"/>
    </source>
</evidence>
<evidence type="ECO:0000313" key="3">
    <source>
        <dbReference type="Proteomes" id="UP000248161"/>
    </source>
</evidence>
<name>A0A2V3HQ56_9ARCH</name>
<feature type="compositionally biased region" description="Basic residues" evidence="1">
    <location>
        <begin position="1"/>
        <end position="12"/>
    </location>
</feature>
<evidence type="ECO:0000313" key="2">
    <source>
        <dbReference type="EMBL" id="PXF21267.1"/>
    </source>
</evidence>
<proteinExistence type="predicted"/>
<sequence>MGFKSNARKRRQTAAAAAGPEEKAAEEFVGETKCDVAGCDNWADKNIGGRKLAFDRAAEVWGESGLNKDSRRVTVCKACYRAWKKAKKDEPTEWT</sequence>
<dbReference type="EMBL" id="PSPG01000010">
    <property type="protein sequence ID" value="PXF21267.1"/>
    <property type="molecule type" value="Genomic_DNA"/>
</dbReference>
<reference evidence="2 3" key="1">
    <citation type="journal article" date="2015" name="Nat. Commun.">
        <title>Genomic and transcriptomic evidence for scavenging of diverse organic compounds by widespread deep-sea archaea.</title>
        <authorList>
            <person name="Li M."/>
            <person name="Baker B.J."/>
            <person name="Anantharaman K."/>
            <person name="Jain S."/>
            <person name="Breier J.A."/>
            <person name="Dick G.J."/>
        </authorList>
    </citation>
    <scope>NUCLEOTIDE SEQUENCE [LARGE SCALE GENOMIC DNA]</scope>
    <source>
        <strain evidence="2">Cayman_51_deep</strain>
    </source>
</reference>
<protein>
    <submittedName>
        <fullName evidence="2">Uncharacterized protein</fullName>
    </submittedName>
</protein>
<dbReference type="Proteomes" id="UP000248161">
    <property type="component" value="Unassembled WGS sequence"/>
</dbReference>
<organism evidence="2 3">
    <name type="scientific">Candidatus Thalassarchaeum betae</name>
    <dbReference type="NCBI Taxonomy" id="2599289"/>
    <lineage>
        <taxon>Archaea</taxon>
        <taxon>Methanobacteriati</taxon>
        <taxon>Thermoplasmatota</taxon>
        <taxon>Candidatus Poseidoniia</taxon>
        <taxon>Candidatus Poseidoniales</taxon>
        <taxon>Candidatus Thalassarchaeaceae</taxon>
        <taxon>Candidatus Thalassarchaeum</taxon>
    </lineage>
</organism>
<dbReference type="AlphaFoldDB" id="A0A2V3HQ56"/>
<comment type="caution">
    <text evidence="2">The sequence shown here is derived from an EMBL/GenBank/DDBJ whole genome shotgun (WGS) entry which is preliminary data.</text>
</comment>
<feature type="region of interest" description="Disordered" evidence="1">
    <location>
        <begin position="1"/>
        <end position="22"/>
    </location>
</feature>